<gene>
    <name evidence="2" type="ORF">PG994_000061</name>
</gene>
<feature type="domain" description="Peptidase S9 prolyl oligopeptidase catalytic" evidence="1">
    <location>
        <begin position="105"/>
        <end position="238"/>
    </location>
</feature>
<dbReference type="PANTHER" id="PTHR10655">
    <property type="entry name" value="LYSOPHOSPHOLIPASE-RELATED"/>
    <property type="match status" value="1"/>
</dbReference>
<dbReference type="PANTHER" id="PTHR10655:SF63">
    <property type="entry name" value="PHOSPHOLIPASE_CARBOXYLESTERASE_THIOESTERASE DOMAIN-CONTAINING PROTEIN"/>
    <property type="match status" value="1"/>
</dbReference>
<sequence>MSPKSKVSCDEFADEYFESETSPGGPDGKPQTLLALFPTVRWVFPDAPVLRSARFDMNLLQWFDMWSVEDPEERPEIQRDGLRHSIDRVLSVIREEEGGSRRVPRSRIFLCGISQGFATAVAALFAEAQGGFAGMIGLCSWMPFATLAEECLGKDGTGDGTSPLSHLRTVFDVTANKLTAGVNVDAMRQTPMLITHSLDDDVVPVQNGRRLRDILMMQGFAVEWREYPDGGHWINEPQGVNDMALFLRTHMDSC</sequence>
<dbReference type="Pfam" id="PF00326">
    <property type="entry name" value="Peptidase_S9"/>
    <property type="match status" value="1"/>
</dbReference>
<dbReference type="InterPro" id="IPR001375">
    <property type="entry name" value="Peptidase_S9_cat"/>
</dbReference>
<name>A0ABR1X571_9PEZI</name>
<dbReference type="GeneID" id="92084533"/>
<reference evidence="2 3" key="1">
    <citation type="submission" date="2023-01" db="EMBL/GenBank/DDBJ databases">
        <title>Analysis of 21 Apiospora genomes using comparative genomics revels a genus with tremendous synthesis potential of carbohydrate active enzymes and secondary metabolites.</title>
        <authorList>
            <person name="Sorensen T."/>
        </authorList>
    </citation>
    <scope>NUCLEOTIDE SEQUENCE [LARGE SCALE GENOMIC DNA]</scope>
    <source>
        <strain evidence="2 3">CBS 135458</strain>
    </source>
</reference>
<proteinExistence type="predicted"/>
<evidence type="ECO:0000259" key="1">
    <source>
        <dbReference type="Pfam" id="PF00326"/>
    </source>
</evidence>
<dbReference type="EMBL" id="JAQQWL010000001">
    <property type="protein sequence ID" value="KAK8090556.1"/>
    <property type="molecule type" value="Genomic_DNA"/>
</dbReference>
<accession>A0ABR1X571</accession>
<protein>
    <submittedName>
        <fullName evidence="2">Phospholipase carboxylesterase</fullName>
    </submittedName>
</protein>
<evidence type="ECO:0000313" key="3">
    <source>
        <dbReference type="Proteomes" id="UP001480595"/>
    </source>
</evidence>
<keyword evidence="3" id="KW-1185">Reference proteome</keyword>
<dbReference type="InterPro" id="IPR050565">
    <property type="entry name" value="LYPA1-2/EST-like"/>
</dbReference>
<organism evidence="2 3">
    <name type="scientific">Apiospora phragmitis</name>
    <dbReference type="NCBI Taxonomy" id="2905665"/>
    <lineage>
        <taxon>Eukaryota</taxon>
        <taxon>Fungi</taxon>
        <taxon>Dikarya</taxon>
        <taxon>Ascomycota</taxon>
        <taxon>Pezizomycotina</taxon>
        <taxon>Sordariomycetes</taxon>
        <taxon>Xylariomycetidae</taxon>
        <taxon>Amphisphaeriales</taxon>
        <taxon>Apiosporaceae</taxon>
        <taxon>Apiospora</taxon>
    </lineage>
</organism>
<evidence type="ECO:0000313" key="2">
    <source>
        <dbReference type="EMBL" id="KAK8090556.1"/>
    </source>
</evidence>
<dbReference type="Proteomes" id="UP001480595">
    <property type="component" value="Unassembled WGS sequence"/>
</dbReference>
<dbReference type="Gene3D" id="3.40.50.1820">
    <property type="entry name" value="alpha/beta hydrolase"/>
    <property type="match status" value="1"/>
</dbReference>
<dbReference type="InterPro" id="IPR029058">
    <property type="entry name" value="AB_hydrolase_fold"/>
</dbReference>
<comment type="caution">
    <text evidence="2">The sequence shown here is derived from an EMBL/GenBank/DDBJ whole genome shotgun (WGS) entry which is preliminary data.</text>
</comment>
<dbReference type="SUPFAM" id="SSF53474">
    <property type="entry name" value="alpha/beta-Hydrolases"/>
    <property type="match status" value="1"/>
</dbReference>
<dbReference type="RefSeq" id="XP_066722102.1">
    <property type="nucleotide sequence ID" value="XM_066851470.1"/>
</dbReference>